<keyword evidence="5" id="KW-0411">Iron-sulfur</keyword>
<proteinExistence type="inferred from homology"/>
<dbReference type="eggNOG" id="COG0633">
    <property type="taxonomic scope" value="Bacteria"/>
</dbReference>
<comment type="similarity">
    <text evidence="1">Belongs to the adrenodoxin/putidaredoxin family.</text>
</comment>
<evidence type="ECO:0000313" key="9">
    <source>
        <dbReference type="Proteomes" id="UP000003824"/>
    </source>
</evidence>
<dbReference type="SUPFAM" id="SSF54292">
    <property type="entry name" value="2Fe-2S ferredoxin-like"/>
    <property type="match status" value="1"/>
</dbReference>
<sequence length="109" mass="11299">MEVLIMAEVTWISADGERITAEVGDGVTLMEAAVANGVPGIVGECGGGMMCATCHVYVVSDHPTGEPGPIEADLLDFGDAPRRDRSRLSCQISARSELDGITVEVPPAG</sequence>
<dbReference type="GO" id="GO:0051537">
    <property type="term" value="F:2 iron, 2 sulfur cluster binding"/>
    <property type="evidence" value="ECO:0007669"/>
    <property type="project" value="UniProtKB-KW"/>
</dbReference>
<dbReference type="InterPro" id="IPR001055">
    <property type="entry name" value="Adrenodoxin-like"/>
</dbReference>
<dbReference type="AlphaFoldDB" id="D5ZRR5"/>
<organism evidence="8 9">
    <name type="scientific">Streptomyces viridosporus (strain ATCC 14672 / DSM 40746 / JCM 4963 / KCTC 9882 / NRRL B-12104 / FH 1290)</name>
    <name type="common">Streptomyces ghanaensis</name>
    <dbReference type="NCBI Taxonomy" id="566461"/>
    <lineage>
        <taxon>Bacteria</taxon>
        <taxon>Bacillati</taxon>
        <taxon>Actinomycetota</taxon>
        <taxon>Actinomycetes</taxon>
        <taxon>Kitasatosporales</taxon>
        <taxon>Streptomycetaceae</taxon>
        <taxon>Streptomyces</taxon>
    </lineage>
</organism>
<evidence type="ECO:0000256" key="6">
    <source>
        <dbReference type="ARBA" id="ARBA00034078"/>
    </source>
</evidence>
<evidence type="ECO:0000259" key="7">
    <source>
        <dbReference type="PROSITE" id="PS51085"/>
    </source>
</evidence>
<evidence type="ECO:0000313" key="8">
    <source>
        <dbReference type="EMBL" id="EFE66578.2"/>
    </source>
</evidence>
<evidence type="ECO:0000256" key="5">
    <source>
        <dbReference type="ARBA" id="ARBA00023014"/>
    </source>
</evidence>
<protein>
    <submittedName>
        <fullName evidence="8">Predicted protein</fullName>
    </submittedName>
</protein>
<keyword evidence="3" id="KW-0479">Metal-binding</keyword>
<dbReference type="InterPro" id="IPR001041">
    <property type="entry name" value="2Fe-2S_ferredoxin-type"/>
</dbReference>
<keyword evidence="4" id="KW-0408">Iron</keyword>
<dbReference type="GO" id="GO:0046872">
    <property type="term" value="F:metal ion binding"/>
    <property type="evidence" value="ECO:0007669"/>
    <property type="project" value="UniProtKB-KW"/>
</dbReference>
<dbReference type="Pfam" id="PF00111">
    <property type="entry name" value="Fer2"/>
    <property type="match status" value="1"/>
</dbReference>
<accession>D5ZRR5</accession>
<evidence type="ECO:0000256" key="3">
    <source>
        <dbReference type="ARBA" id="ARBA00022723"/>
    </source>
</evidence>
<name>D5ZRR5_STRV1</name>
<dbReference type="EMBL" id="DS999641">
    <property type="protein sequence ID" value="EFE66578.2"/>
    <property type="molecule type" value="Genomic_DNA"/>
</dbReference>
<dbReference type="InterPro" id="IPR012675">
    <property type="entry name" value="Beta-grasp_dom_sf"/>
</dbReference>
<evidence type="ECO:0000256" key="1">
    <source>
        <dbReference type="ARBA" id="ARBA00010914"/>
    </source>
</evidence>
<dbReference type="CDD" id="cd00207">
    <property type="entry name" value="fer2"/>
    <property type="match status" value="1"/>
</dbReference>
<gene>
    <name evidence="8" type="ORF">SSFG_01827</name>
</gene>
<keyword evidence="2" id="KW-0001">2Fe-2S</keyword>
<dbReference type="PANTHER" id="PTHR23426:SF65">
    <property type="entry name" value="FERREDOXIN-2, MITOCHONDRIAL"/>
    <property type="match status" value="1"/>
</dbReference>
<dbReference type="Gene3D" id="3.10.20.30">
    <property type="match status" value="1"/>
</dbReference>
<dbReference type="GO" id="GO:0140647">
    <property type="term" value="P:P450-containing electron transport chain"/>
    <property type="evidence" value="ECO:0007669"/>
    <property type="project" value="InterPro"/>
</dbReference>
<dbReference type="PROSITE" id="PS51085">
    <property type="entry name" value="2FE2S_FER_2"/>
    <property type="match status" value="1"/>
</dbReference>
<feature type="domain" description="2Fe-2S ferredoxin-type" evidence="7">
    <location>
        <begin position="7"/>
        <end position="109"/>
    </location>
</feature>
<dbReference type="Proteomes" id="UP000003824">
    <property type="component" value="Unassembled WGS sequence"/>
</dbReference>
<comment type="cofactor">
    <cofactor evidence="6">
        <name>[2Fe-2S] cluster</name>
        <dbReference type="ChEBI" id="CHEBI:190135"/>
    </cofactor>
</comment>
<dbReference type="GO" id="GO:0009055">
    <property type="term" value="F:electron transfer activity"/>
    <property type="evidence" value="ECO:0007669"/>
    <property type="project" value="TreeGrafter"/>
</dbReference>
<dbReference type="PANTHER" id="PTHR23426">
    <property type="entry name" value="FERREDOXIN/ADRENODOXIN"/>
    <property type="match status" value="1"/>
</dbReference>
<dbReference type="InterPro" id="IPR036010">
    <property type="entry name" value="2Fe-2S_ferredoxin-like_sf"/>
</dbReference>
<evidence type="ECO:0000256" key="4">
    <source>
        <dbReference type="ARBA" id="ARBA00023004"/>
    </source>
</evidence>
<reference evidence="9" key="1">
    <citation type="submission" date="2008-12" db="EMBL/GenBank/DDBJ databases">
        <title>Annotation of Streptomyces ghanaensis ATCC 14672.</title>
        <authorList>
            <consortium name="The Broad Institute Genome Sequencing Platform"/>
            <consortium name="Broad Institute Microbial Sequencing Center"/>
            <person name="Fischbach M."/>
            <person name="Ward D."/>
            <person name="Young S."/>
            <person name="Kodira C.D."/>
            <person name="Zeng Q."/>
            <person name="Koehrsen M."/>
            <person name="Godfrey P."/>
            <person name="Alvarado L."/>
            <person name="Berlin A.M."/>
            <person name="Borenstein D."/>
            <person name="Chen Z."/>
            <person name="Engels R."/>
            <person name="Freedman E."/>
            <person name="Gellesch M."/>
            <person name="Goldberg J."/>
            <person name="Griggs A."/>
            <person name="Gujja S."/>
            <person name="Heiman D.I."/>
            <person name="Hepburn T.A."/>
            <person name="Howarth C."/>
            <person name="Jen D."/>
            <person name="Larson L."/>
            <person name="Lewis B."/>
            <person name="Mehta T."/>
            <person name="Park D."/>
            <person name="Pearson M."/>
            <person name="Roberts A."/>
            <person name="Saif S."/>
            <person name="Shea T.D."/>
            <person name="Shenoy N."/>
            <person name="Sisk P."/>
            <person name="Stolte C."/>
            <person name="Sykes S.N."/>
            <person name="Walk T."/>
            <person name="White J."/>
            <person name="Yandava C."/>
            <person name="Straight P."/>
            <person name="Clardy J."/>
            <person name="Hung D."/>
            <person name="Kolter R."/>
            <person name="Mekalanos J."/>
            <person name="Walker S."/>
            <person name="Walsh C.T."/>
            <person name="Wieland B.L.C."/>
            <person name="Ilzarbe M."/>
            <person name="Galagan J."/>
            <person name="Nusbaum C."/>
            <person name="Birren B."/>
        </authorList>
    </citation>
    <scope>NUCLEOTIDE SEQUENCE [LARGE SCALE GENOMIC DNA]</scope>
    <source>
        <strain evidence="9">ATCC 14672 / DSM 40746 / JCM 4963 / KCTC 9882 / NRRL B-12104 / FH 1290</strain>
    </source>
</reference>
<evidence type="ECO:0000256" key="2">
    <source>
        <dbReference type="ARBA" id="ARBA00022714"/>
    </source>
</evidence>